<keyword evidence="2" id="KW-0808">Transferase</keyword>
<dbReference type="SUPFAM" id="SSF53335">
    <property type="entry name" value="S-adenosyl-L-methionine-dependent methyltransferases"/>
    <property type="match status" value="1"/>
</dbReference>
<dbReference type="EMBL" id="CP097511">
    <property type="protein sequence ID" value="URE45173.1"/>
    <property type="molecule type" value="Genomic_DNA"/>
</dbReference>
<dbReference type="PROSITE" id="PS51682">
    <property type="entry name" value="SAM_OMT_I"/>
    <property type="match status" value="1"/>
</dbReference>
<feature type="transmembrane region" description="Helical" evidence="5">
    <location>
        <begin position="527"/>
        <end position="547"/>
    </location>
</feature>
<keyword evidence="3" id="KW-0949">S-adenosyl-L-methionine</keyword>
<dbReference type="GO" id="GO:0008171">
    <property type="term" value="F:O-methyltransferase activity"/>
    <property type="evidence" value="ECO:0007669"/>
    <property type="project" value="InterPro"/>
</dbReference>
<dbReference type="InterPro" id="IPR011042">
    <property type="entry name" value="6-blade_b-propeller_TolB-like"/>
</dbReference>
<proteinExistence type="inferred from homology"/>
<organism evidence="6 7">
    <name type="scientific">Musa troglodytarum</name>
    <name type="common">fe'i banana</name>
    <dbReference type="NCBI Taxonomy" id="320322"/>
    <lineage>
        <taxon>Eukaryota</taxon>
        <taxon>Viridiplantae</taxon>
        <taxon>Streptophyta</taxon>
        <taxon>Embryophyta</taxon>
        <taxon>Tracheophyta</taxon>
        <taxon>Spermatophyta</taxon>
        <taxon>Magnoliopsida</taxon>
        <taxon>Liliopsida</taxon>
        <taxon>Zingiberales</taxon>
        <taxon>Musaceae</taxon>
        <taxon>Musa</taxon>
    </lineage>
</organism>
<evidence type="ECO:0000313" key="6">
    <source>
        <dbReference type="EMBL" id="URE45173.1"/>
    </source>
</evidence>
<name>A0A9E7L423_9LILI</name>
<evidence type="ECO:0000256" key="2">
    <source>
        <dbReference type="ARBA" id="ARBA00022679"/>
    </source>
</evidence>
<protein>
    <submittedName>
        <fullName evidence="6">NHL repeat-containing protein</fullName>
    </submittedName>
</protein>
<keyword evidence="7" id="KW-1185">Reference proteome</keyword>
<evidence type="ECO:0000256" key="4">
    <source>
        <dbReference type="ARBA" id="ARBA00023453"/>
    </source>
</evidence>
<keyword evidence="5" id="KW-1133">Transmembrane helix</keyword>
<gene>
    <name evidence="6" type="ORF">MUK42_13920</name>
</gene>
<evidence type="ECO:0000256" key="3">
    <source>
        <dbReference type="ARBA" id="ARBA00022691"/>
    </source>
</evidence>
<evidence type="ECO:0000313" key="7">
    <source>
        <dbReference type="Proteomes" id="UP001055439"/>
    </source>
</evidence>
<dbReference type="InterPro" id="IPR002935">
    <property type="entry name" value="SAM_O-MeTrfase"/>
</dbReference>
<evidence type="ECO:0000256" key="1">
    <source>
        <dbReference type="ARBA" id="ARBA00022603"/>
    </source>
</evidence>
<keyword evidence="5" id="KW-0472">Membrane</keyword>
<dbReference type="PANTHER" id="PTHR13833">
    <property type="match status" value="1"/>
</dbReference>
<dbReference type="Pfam" id="PF01596">
    <property type="entry name" value="Methyltransf_3"/>
    <property type="match status" value="2"/>
</dbReference>
<comment type="similarity">
    <text evidence="4">Belongs to the class I-like SAM-binding methyltransferase superfamily. Cation-dependent O-methyltransferase family.</text>
</comment>
<evidence type="ECO:0000256" key="5">
    <source>
        <dbReference type="SAM" id="Phobius"/>
    </source>
</evidence>
<dbReference type="PANTHER" id="PTHR13833:SF78">
    <property type="entry name" value="POTASSIUM TRANSPORTER"/>
    <property type="match status" value="1"/>
</dbReference>
<dbReference type="AlphaFoldDB" id="A0A9E7L423"/>
<dbReference type="InterPro" id="IPR029063">
    <property type="entry name" value="SAM-dependent_MTases_sf"/>
</dbReference>
<reference evidence="6" key="1">
    <citation type="submission" date="2022-05" db="EMBL/GenBank/DDBJ databases">
        <title>The Musa troglodytarum L. genome provides insights into the mechanism of non-climacteric behaviour and enrichment of carotenoids.</title>
        <authorList>
            <person name="Wang J."/>
        </authorList>
    </citation>
    <scope>NUCLEOTIDE SEQUENCE</scope>
    <source>
        <tissue evidence="6">Leaf</tissue>
    </source>
</reference>
<dbReference type="Gene3D" id="3.40.50.150">
    <property type="entry name" value="Vaccinia Virus protein VP39"/>
    <property type="match status" value="1"/>
</dbReference>
<keyword evidence="5" id="KW-0812">Transmembrane</keyword>
<dbReference type="Proteomes" id="UP001055439">
    <property type="component" value="Chromosome 9"/>
</dbReference>
<accession>A0A9E7L423</accession>
<dbReference type="OrthoDB" id="342730at2759"/>
<dbReference type="GO" id="GO:0032259">
    <property type="term" value="P:methylation"/>
    <property type="evidence" value="ECO:0007669"/>
    <property type="project" value="UniProtKB-KW"/>
</dbReference>
<keyword evidence="1" id="KW-0489">Methyltransferase</keyword>
<dbReference type="Gene3D" id="2.120.10.30">
    <property type="entry name" value="TolB, C-terminal domain"/>
    <property type="match status" value="1"/>
</dbReference>
<dbReference type="SUPFAM" id="SSF101898">
    <property type="entry name" value="NHL repeat"/>
    <property type="match status" value="1"/>
</dbReference>
<sequence>MAESFEVRVGDKVLPPVLKPTTILQSEALHQVLCFGDQCAPSRARGLEGAAATHSHTPLASSGVLSVNNRTGLAAGADEMQFLRMLLKLMNAKKTLEIGVFTGYSLLSTALSLPHDGEIIAIDTNRKNFELGLPVFKKAGVAHKIEFREGLALPILDEMMEEEKYKGWFDFVFVDADKSNYHERVIDGEGGGHGRSRDAIVEFNAYLAADPRVEICHLTISDGFTLCPGDDALFVLLFTTLHSPRQPTCLFLLCRAFLCFALPHTGVRGQPRTAFSWAAPILYCEFYRSLVSSLDHCAQLQLLHLQVGVLLEIVGAAVSNAAYTAASALLKRFWSLKSTTKTAVSGHRPLMKFESGCTVETVFDGSKLGIEPYSVEVTQSGELLLLDSVNSNLYRIPLPLSRYSRPKLIAGSPEGYVGHIDGRPREARMNHPKGFTVDERGNIYVADTMNMAVRKISDAGVTTIAGGKWSRGGHSDGPSEDAKFSNDFEVIFIASSCSLLVVDRGNQAIREIQLNFDDCAHQYETGFPLGIAVLLAAGFFGYMLALLQRWLGTMVSTQIEPTKASMSPYQKPIKPSIRPPLIPTGDEAVHVDEEGLFSLTGKLLLAIAEIFGAMFPIFKKRSKTKYHHHHHHQQQQQQQRANTWSVPESLAIPDDEIPPPLETRARTPRKTYAFMSKEPEKIHHIRHAPPYLMPQQQMQTQQVHQQQHLQQHRQFSPGTETYYGQSCKTTTNEIVFGAVQESDSKRRAVEMKAVNHGDHMYEQYRVHY</sequence>